<keyword evidence="7" id="KW-0496">Mitochondrion</keyword>
<reference evidence="12 13" key="1">
    <citation type="submission" date="2023-03" db="EMBL/GenBank/DDBJ databases">
        <title>High-quality genome of Scylla paramamosain provides insights in environmental adaptation.</title>
        <authorList>
            <person name="Zhang L."/>
        </authorList>
    </citation>
    <scope>NUCLEOTIDE SEQUENCE [LARGE SCALE GENOMIC DNA]</scope>
    <source>
        <strain evidence="12">LZ_2023a</strain>
        <tissue evidence="12">Muscle</tissue>
    </source>
</reference>
<evidence type="ECO:0000256" key="1">
    <source>
        <dbReference type="ARBA" id="ARBA00001938"/>
    </source>
</evidence>
<evidence type="ECO:0000256" key="9">
    <source>
        <dbReference type="RuleBase" id="RU003423"/>
    </source>
</evidence>
<comment type="caution">
    <text evidence="12">The sequence shown here is derived from an EMBL/GenBank/DDBJ whole genome shotgun (WGS) entry which is preliminary data.</text>
</comment>
<dbReference type="Proteomes" id="UP001487740">
    <property type="component" value="Unassembled WGS sequence"/>
</dbReference>
<feature type="domain" description="Lipoyl-binding" evidence="11">
    <location>
        <begin position="99"/>
        <end position="174"/>
    </location>
</feature>
<dbReference type="InterPro" id="IPR003016">
    <property type="entry name" value="2-oxoA_DH_lipoyl-BS"/>
</dbReference>
<feature type="region of interest" description="Disordered" evidence="10">
    <location>
        <begin position="226"/>
        <end position="274"/>
    </location>
</feature>
<keyword evidence="13" id="KW-1185">Reference proteome</keyword>
<evidence type="ECO:0000256" key="10">
    <source>
        <dbReference type="SAM" id="MobiDB-lite"/>
    </source>
</evidence>
<gene>
    <name evidence="12" type="ORF">O3P69_009306</name>
</gene>
<dbReference type="PANTHER" id="PTHR43178">
    <property type="entry name" value="DIHYDROLIPOAMIDE ACETYLTRANSFERASE COMPONENT OF PYRUVATE DEHYDROGENASE COMPLEX"/>
    <property type="match status" value="1"/>
</dbReference>
<evidence type="ECO:0000256" key="6">
    <source>
        <dbReference type="ARBA" id="ARBA00022946"/>
    </source>
</evidence>
<dbReference type="InterPro" id="IPR023213">
    <property type="entry name" value="CAT-like_dom_sf"/>
</dbReference>
<dbReference type="Pfam" id="PF00364">
    <property type="entry name" value="Biotin_lipoyl"/>
    <property type="match status" value="1"/>
</dbReference>
<dbReference type="FunFam" id="3.30.559.10:FF:000009">
    <property type="entry name" value="Dihydrolipoamide acetyltransferase component of pyruvate dehydrogenase complex"/>
    <property type="match status" value="1"/>
</dbReference>
<dbReference type="SUPFAM" id="SSF52777">
    <property type="entry name" value="CoA-dependent acyltransferases"/>
    <property type="match status" value="1"/>
</dbReference>
<evidence type="ECO:0000256" key="8">
    <source>
        <dbReference type="ARBA" id="ARBA00023315"/>
    </source>
</evidence>
<organism evidence="12 13">
    <name type="scientific">Scylla paramamosain</name>
    <name type="common">Mud crab</name>
    <dbReference type="NCBI Taxonomy" id="85552"/>
    <lineage>
        <taxon>Eukaryota</taxon>
        <taxon>Metazoa</taxon>
        <taxon>Ecdysozoa</taxon>
        <taxon>Arthropoda</taxon>
        <taxon>Crustacea</taxon>
        <taxon>Multicrustacea</taxon>
        <taxon>Malacostraca</taxon>
        <taxon>Eumalacostraca</taxon>
        <taxon>Eucarida</taxon>
        <taxon>Decapoda</taxon>
        <taxon>Pleocyemata</taxon>
        <taxon>Brachyura</taxon>
        <taxon>Eubrachyura</taxon>
        <taxon>Portunoidea</taxon>
        <taxon>Portunidae</taxon>
        <taxon>Portuninae</taxon>
        <taxon>Scylla</taxon>
    </lineage>
</organism>
<evidence type="ECO:0000256" key="5">
    <source>
        <dbReference type="ARBA" id="ARBA00022823"/>
    </source>
</evidence>
<evidence type="ECO:0000259" key="11">
    <source>
        <dbReference type="PROSITE" id="PS50968"/>
    </source>
</evidence>
<keyword evidence="5 9" id="KW-0450">Lipoyl</keyword>
<comment type="subcellular location">
    <subcellularLocation>
        <location evidence="2">Mitochondrion matrix</location>
    </subcellularLocation>
</comment>
<dbReference type="InterPro" id="IPR001078">
    <property type="entry name" value="2-oxoacid_DH_actylTfrase"/>
</dbReference>
<evidence type="ECO:0000256" key="4">
    <source>
        <dbReference type="ARBA" id="ARBA00022679"/>
    </source>
</evidence>
<evidence type="ECO:0000256" key="7">
    <source>
        <dbReference type="ARBA" id="ARBA00023128"/>
    </source>
</evidence>
<protein>
    <recommendedName>
        <fullName evidence="9">Dihydrolipoamide acetyltransferase component of pyruvate dehydrogenase complex</fullName>
        <ecNumber evidence="9">2.3.1.-</ecNumber>
    </recommendedName>
</protein>
<dbReference type="PROSITE" id="PS00189">
    <property type="entry name" value="LIPOYL"/>
    <property type="match status" value="1"/>
</dbReference>
<dbReference type="PANTHER" id="PTHR43178:SF5">
    <property type="entry name" value="LIPOAMIDE ACYLTRANSFERASE COMPONENT OF BRANCHED-CHAIN ALPHA-KETO ACID DEHYDROGENASE COMPLEX, MITOCHONDRIAL"/>
    <property type="match status" value="1"/>
</dbReference>
<dbReference type="Pfam" id="PF00198">
    <property type="entry name" value="2-oxoacid_dh"/>
    <property type="match status" value="1"/>
</dbReference>
<feature type="compositionally biased region" description="Pro residues" evidence="10">
    <location>
        <begin position="243"/>
        <end position="273"/>
    </location>
</feature>
<dbReference type="PROSITE" id="PS50968">
    <property type="entry name" value="BIOTINYL_LIPOYL"/>
    <property type="match status" value="1"/>
</dbReference>
<dbReference type="EMBL" id="JARAKH010000035">
    <property type="protein sequence ID" value="KAK8384401.1"/>
    <property type="molecule type" value="Genomic_DNA"/>
</dbReference>
<proteinExistence type="inferred from homology"/>
<name>A0AAW0TAK7_SCYPA</name>
<dbReference type="FunFam" id="2.40.50.100:FF:000013">
    <property type="entry name" value="Dihydrolipoamide acetyltransferase component of pyruvate dehydrogenase complex"/>
    <property type="match status" value="1"/>
</dbReference>
<comment type="cofactor">
    <cofactor evidence="1 9">
        <name>(R)-lipoate</name>
        <dbReference type="ChEBI" id="CHEBI:83088"/>
    </cofactor>
</comment>
<dbReference type="AlphaFoldDB" id="A0AAW0TAK7"/>
<evidence type="ECO:0000313" key="13">
    <source>
        <dbReference type="Proteomes" id="UP001487740"/>
    </source>
</evidence>
<evidence type="ECO:0000313" key="12">
    <source>
        <dbReference type="EMBL" id="KAK8384401.1"/>
    </source>
</evidence>
<dbReference type="InterPro" id="IPR050743">
    <property type="entry name" value="2-oxoacid_DH_E2_comp"/>
</dbReference>
<dbReference type="InterPro" id="IPR011053">
    <property type="entry name" value="Single_hybrid_motif"/>
</dbReference>
<comment type="similarity">
    <text evidence="3 9">Belongs to the 2-oxoacid dehydrogenase family.</text>
</comment>
<dbReference type="InterPro" id="IPR000089">
    <property type="entry name" value="Biotin_lipoyl"/>
</dbReference>
<dbReference type="GO" id="GO:0005759">
    <property type="term" value="C:mitochondrial matrix"/>
    <property type="evidence" value="ECO:0007669"/>
    <property type="project" value="UniProtKB-SubCell"/>
</dbReference>
<keyword evidence="4 9" id="KW-0808">Transferase</keyword>
<dbReference type="SUPFAM" id="SSF51230">
    <property type="entry name" value="Single hybrid motif"/>
    <property type="match status" value="1"/>
</dbReference>
<dbReference type="EC" id="2.3.1.-" evidence="9"/>
<dbReference type="CDD" id="cd06849">
    <property type="entry name" value="lipoyl_domain"/>
    <property type="match status" value="1"/>
</dbReference>
<feature type="compositionally biased region" description="Basic and acidic residues" evidence="10">
    <location>
        <begin position="226"/>
        <end position="235"/>
    </location>
</feature>
<accession>A0AAW0TAK7</accession>
<dbReference type="Gene3D" id="3.30.559.10">
    <property type="entry name" value="Chloramphenicol acetyltransferase-like domain"/>
    <property type="match status" value="1"/>
</dbReference>
<keyword evidence="8 9" id="KW-0012">Acyltransferase</keyword>
<dbReference type="Gene3D" id="2.40.50.100">
    <property type="match status" value="1"/>
</dbReference>
<evidence type="ECO:0000256" key="3">
    <source>
        <dbReference type="ARBA" id="ARBA00007317"/>
    </source>
</evidence>
<keyword evidence="6" id="KW-0809">Transit peptide</keyword>
<sequence>MHPESLKQPSRIIVRRSQALRSRARLPRTGHKQHGGGCWSVSAFTTKIFSLFPPHPENNNDSKTQNNCFPCHLGEDCWAPVCAGAPLSWHSGREGCRGLVPFLLADIGEGIKEVVIREWFVNEGDTVAQFDSICEVQSDKASVTITSRYDGVIKKLHYEVDDTALVGKPLVDIEVSKEDDSVGAEVLEGEAISVGRPTGGSSGQSTNFTLPRGKVLTTPAVRRMAAEHKIDLNDRRRPRRLPRVPPQRPLLPRLPPPLGRRPPHCPPTPPPRLAPSLPVVLGQDKTEAIKGFRKAMVRTMTQANQIPHFCYCDEVDMTALVGLRGHLKAAAEAYGVRLSYMPFFIKAASIALSHYPILNASVDDKCENITYKASHNIGLAMDTSEGLVVPNVKGVQGLTLMEVAAELNRLQELGLRGSLSTRDITGGTFTISNIGSISGTYAKPVILPPEVAIGAVGKIQVLPRFDSSGNVVRAHIMQVSWSADHRVIDGATMANFSNMWKSFLENPSKMVLHLK</sequence>
<dbReference type="GO" id="GO:0031405">
    <property type="term" value="F:lipoic acid binding"/>
    <property type="evidence" value="ECO:0007669"/>
    <property type="project" value="TreeGrafter"/>
</dbReference>
<dbReference type="GO" id="GO:0016407">
    <property type="term" value="F:acetyltransferase activity"/>
    <property type="evidence" value="ECO:0007669"/>
    <property type="project" value="TreeGrafter"/>
</dbReference>
<evidence type="ECO:0000256" key="2">
    <source>
        <dbReference type="ARBA" id="ARBA00004305"/>
    </source>
</evidence>